<feature type="domain" description="Nitrile hydratase beta subunit" evidence="1">
    <location>
        <begin position="2"/>
        <end position="94"/>
    </location>
</feature>
<dbReference type="GO" id="GO:0018822">
    <property type="term" value="F:nitrile hydratase activity"/>
    <property type="evidence" value="ECO:0007669"/>
    <property type="project" value="UniProtKB-EC"/>
</dbReference>
<dbReference type="RefSeq" id="WP_371942659.1">
    <property type="nucleotide sequence ID" value="NZ_JAXCEH010000013.1"/>
</dbReference>
<dbReference type="EMBL" id="JAXCEH010000013">
    <property type="protein sequence ID" value="MFA1555936.1"/>
    <property type="molecule type" value="Genomic_DNA"/>
</dbReference>
<dbReference type="InterPro" id="IPR024690">
    <property type="entry name" value="CN_hydtase_beta_dom_C"/>
</dbReference>
<dbReference type="Pfam" id="PF02211">
    <property type="entry name" value="NHase_beta_C"/>
    <property type="match status" value="1"/>
</dbReference>
<evidence type="ECO:0000313" key="2">
    <source>
        <dbReference type="EMBL" id="MFA1555936.1"/>
    </source>
</evidence>
<sequence>MATPKFKIGDRVRVRNQTTLFHTRTQKYTRGRAGVVAEHRPEWVIPEDEAWDRMENGRHEPFYVVQFKQTELWPDYSGYPVDTLTSEFSERWLEAVDGKEET</sequence>
<gene>
    <name evidence="2" type="ORF">SM436_19785</name>
</gene>
<name>A0ABV4QZ78_9ACTN</name>
<accession>A0ABV4QZ78</accession>
<protein>
    <submittedName>
        <fullName evidence="2">Nitrile hydratase subunit beta</fullName>
        <ecNumber evidence="2">4.2.1.84</ecNumber>
    </submittedName>
</protein>
<dbReference type="SUPFAM" id="SSF50090">
    <property type="entry name" value="Electron transport accessory proteins"/>
    <property type="match status" value="1"/>
</dbReference>
<dbReference type="Proteomes" id="UP001569904">
    <property type="component" value="Unassembled WGS sequence"/>
</dbReference>
<evidence type="ECO:0000313" key="3">
    <source>
        <dbReference type="Proteomes" id="UP001569904"/>
    </source>
</evidence>
<dbReference type="InterPro" id="IPR008990">
    <property type="entry name" value="Elect_transpt_acc-like_dom_sf"/>
</dbReference>
<keyword evidence="3" id="KW-1185">Reference proteome</keyword>
<reference evidence="2 3" key="1">
    <citation type="submission" date="2023-11" db="EMBL/GenBank/DDBJ databases">
        <title>Actinomadura monticuli sp. nov., isolated from volcanic ash.</title>
        <authorList>
            <person name="Lee S.D."/>
            <person name="Yang H."/>
            <person name="Kim I.S."/>
        </authorList>
    </citation>
    <scope>NUCLEOTIDE SEQUENCE [LARGE SCALE GENOMIC DNA]</scope>
    <source>
        <strain evidence="2 3">DSM 45346</strain>
    </source>
</reference>
<proteinExistence type="predicted"/>
<dbReference type="Gene3D" id="2.30.30.50">
    <property type="match status" value="1"/>
</dbReference>
<dbReference type="EC" id="4.2.1.84" evidence="2"/>
<keyword evidence="2" id="KW-0456">Lyase</keyword>
<evidence type="ECO:0000259" key="1">
    <source>
        <dbReference type="Pfam" id="PF02211"/>
    </source>
</evidence>
<organism evidence="2 3">
    <name type="scientific">Actinomadura chokoriensis</name>
    <dbReference type="NCBI Taxonomy" id="454156"/>
    <lineage>
        <taxon>Bacteria</taxon>
        <taxon>Bacillati</taxon>
        <taxon>Actinomycetota</taxon>
        <taxon>Actinomycetes</taxon>
        <taxon>Streptosporangiales</taxon>
        <taxon>Thermomonosporaceae</taxon>
        <taxon>Actinomadura</taxon>
    </lineage>
</organism>
<comment type="caution">
    <text evidence="2">The sequence shown here is derived from an EMBL/GenBank/DDBJ whole genome shotgun (WGS) entry which is preliminary data.</text>
</comment>